<keyword evidence="1" id="KW-0285">Flavoprotein</keyword>
<evidence type="ECO:0000313" key="6">
    <source>
        <dbReference type="Proteomes" id="UP000295345"/>
    </source>
</evidence>
<feature type="domain" description="NADPH-dependent FMN reductase-like" evidence="4">
    <location>
        <begin position="3"/>
        <end position="143"/>
    </location>
</feature>
<protein>
    <submittedName>
        <fullName evidence="5">FMN reductase (NADPH)</fullName>
        <ecNumber evidence="5">1.5.1.38</ecNumber>
    </submittedName>
</protein>
<dbReference type="SUPFAM" id="SSF52218">
    <property type="entry name" value="Flavoproteins"/>
    <property type="match status" value="1"/>
</dbReference>
<evidence type="ECO:0000256" key="1">
    <source>
        <dbReference type="ARBA" id="ARBA00022630"/>
    </source>
</evidence>
<organism evidence="5 6">
    <name type="scientific">Streptomyces hainanensis</name>
    <dbReference type="NCBI Taxonomy" id="402648"/>
    <lineage>
        <taxon>Bacteria</taxon>
        <taxon>Bacillati</taxon>
        <taxon>Actinomycetota</taxon>
        <taxon>Actinomycetes</taxon>
        <taxon>Kitasatosporales</taxon>
        <taxon>Streptomycetaceae</taxon>
        <taxon>Streptomyces</taxon>
    </lineage>
</organism>
<reference evidence="5 6" key="1">
    <citation type="submission" date="2019-03" db="EMBL/GenBank/DDBJ databases">
        <title>Draft genome sequences of novel Actinobacteria.</title>
        <authorList>
            <person name="Sahin N."/>
            <person name="Ay H."/>
            <person name="Saygin H."/>
        </authorList>
    </citation>
    <scope>NUCLEOTIDE SEQUENCE [LARGE SCALE GENOMIC DNA]</scope>
    <source>
        <strain evidence="5 6">DSM 41900</strain>
    </source>
</reference>
<dbReference type="PANTHER" id="PTHR43408">
    <property type="entry name" value="FMN REDUCTASE (NADPH)"/>
    <property type="match status" value="1"/>
</dbReference>
<keyword evidence="3 5" id="KW-0560">Oxidoreductase</keyword>
<dbReference type="GO" id="GO:0052873">
    <property type="term" value="F:FMN reductase (NADPH) activity"/>
    <property type="evidence" value="ECO:0007669"/>
    <property type="project" value="UniProtKB-EC"/>
</dbReference>
<evidence type="ECO:0000259" key="4">
    <source>
        <dbReference type="Pfam" id="PF03358"/>
    </source>
</evidence>
<keyword evidence="2" id="KW-0288">FMN</keyword>
<name>A0A4V2Y2A2_9ACTN</name>
<proteinExistence type="predicted"/>
<dbReference type="RefSeq" id="WP_132820015.1">
    <property type="nucleotide sequence ID" value="NZ_SMKI01000269.1"/>
</dbReference>
<dbReference type="PANTHER" id="PTHR43408:SF1">
    <property type="entry name" value="FMN REDUCTASE (NADPH)"/>
    <property type="match status" value="1"/>
</dbReference>
<dbReference type="OrthoDB" id="1643408at2"/>
<evidence type="ECO:0000256" key="2">
    <source>
        <dbReference type="ARBA" id="ARBA00022643"/>
    </source>
</evidence>
<dbReference type="InterPro" id="IPR029039">
    <property type="entry name" value="Flavoprotein-like_sf"/>
</dbReference>
<sequence length="187" mass="18957">MARVLLVGGSPSARSRTTAALDAAGRALVAAGHETDPLSVRDLPPAALLAADFADPALRAAADRVERADALVVGTPVYKASYSGLLKSWLDLLPQYALAGKTVLPLATGGSPAHTLVLDYALRPVLSSMGAAHIARGCFLLDRSIGGPAADGAAPHLAAEARDRLDRALDGLLDALRAPSAPSALAG</sequence>
<evidence type="ECO:0000313" key="5">
    <source>
        <dbReference type="EMBL" id="TDC71875.1"/>
    </source>
</evidence>
<dbReference type="InterPro" id="IPR020048">
    <property type="entry name" value="NADPH-dep_FMN_reduc_SsuE"/>
</dbReference>
<dbReference type="Gene3D" id="3.40.50.360">
    <property type="match status" value="1"/>
</dbReference>
<gene>
    <name evidence="5" type="primary">ssuE</name>
    <name evidence="5" type="ORF">E1283_22925</name>
</gene>
<dbReference type="Pfam" id="PF03358">
    <property type="entry name" value="FMN_red"/>
    <property type="match status" value="1"/>
</dbReference>
<dbReference type="NCBIfam" id="TIGR03567">
    <property type="entry name" value="FMN_reduc_SsuE"/>
    <property type="match status" value="1"/>
</dbReference>
<dbReference type="Proteomes" id="UP000295345">
    <property type="component" value="Unassembled WGS sequence"/>
</dbReference>
<dbReference type="EC" id="1.5.1.38" evidence="5"/>
<accession>A0A4V2Y2A2</accession>
<evidence type="ECO:0000256" key="3">
    <source>
        <dbReference type="ARBA" id="ARBA00023002"/>
    </source>
</evidence>
<comment type="caution">
    <text evidence="5">The sequence shown here is derived from an EMBL/GenBank/DDBJ whole genome shotgun (WGS) entry which is preliminary data.</text>
</comment>
<keyword evidence="6" id="KW-1185">Reference proteome</keyword>
<dbReference type="GO" id="GO:0046306">
    <property type="term" value="P:alkanesulfonate catabolic process"/>
    <property type="evidence" value="ECO:0007669"/>
    <property type="project" value="InterPro"/>
</dbReference>
<dbReference type="EMBL" id="SMKI01000269">
    <property type="protein sequence ID" value="TDC71875.1"/>
    <property type="molecule type" value="Genomic_DNA"/>
</dbReference>
<dbReference type="InterPro" id="IPR051814">
    <property type="entry name" value="NAD(P)H-dep_FMN_reductase"/>
</dbReference>
<dbReference type="InterPro" id="IPR005025">
    <property type="entry name" value="FMN_Rdtase-like_dom"/>
</dbReference>
<dbReference type="AlphaFoldDB" id="A0A4V2Y2A2"/>